<keyword evidence="3" id="KW-1185">Reference proteome</keyword>
<sequence>MHPLTSTSTILLLLSSSLALTTSTNTTTIAPSAAAAAAASSAPPSAATLAAATLPGGTADPGLTLYMYGDPACTDLNASATTLTNALPLSYGVASPQYPFLGFIMTRNLTGTEQLSFYSSTNESSDACGELVWAVNATDGGAGFCVPSGGVTCYNLTMS</sequence>
<feature type="signal peptide" evidence="1">
    <location>
        <begin position="1"/>
        <end position="19"/>
    </location>
</feature>
<dbReference type="OrthoDB" id="10464635at2759"/>
<gene>
    <name evidence="2" type="ORF">ALECFALPRED_002273</name>
</gene>
<evidence type="ECO:0000256" key="1">
    <source>
        <dbReference type="SAM" id="SignalP"/>
    </source>
</evidence>
<dbReference type="EMBL" id="CAJPDR010000162">
    <property type="protein sequence ID" value="CAF9922957.1"/>
    <property type="molecule type" value="Genomic_DNA"/>
</dbReference>
<keyword evidence="1" id="KW-0732">Signal</keyword>
<dbReference type="Proteomes" id="UP000664203">
    <property type="component" value="Unassembled WGS sequence"/>
</dbReference>
<protein>
    <submittedName>
        <fullName evidence="2">Uncharacterized protein</fullName>
    </submittedName>
</protein>
<dbReference type="AlphaFoldDB" id="A0A8H3ICF7"/>
<comment type="caution">
    <text evidence="2">The sequence shown here is derived from an EMBL/GenBank/DDBJ whole genome shotgun (WGS) entry which is preliminary data.</text>
</comment>
<evidence type="ECO:0000313" key="3">
    <source>
        <dbReference type="Proteomes" id="UP000664203"/>
    </source>
</evidence>
<reference evidence="2" key="1">
    <citation type="submission" date="2021-03" db="EMBL/GenBank/DDBJ databases">
        <authorList>
            <person name="Tagirdzhanova G."/>
        </authorList>
    </citation>
    <scope>NUCLEOTIDE SEQUENCE</scope>
</reference>
<proteinExistence type="predicted"/>
<name>A0A8H3ICF7_9LECA</name>
<evidence type="ECO:0000313" key="2">
    <source>
        <dbReference type="EMBL" id="CAF9922957.1"/>
    </source>
</evidence>
<feature type="chain" id="PRO_5034348001" evidence="1">
    <location>
        <begin position="20"/>
        <end position="159"/>
    </location>
</feature>
<organism evidence="2 3">
    <name type="scientific">Alectoria fallacina</name>
    <dbReference type="NCBI Taxonomy" id="1903189"/>
    <lineage>
        <taxon>Eukaryota</taxon>
        <taxon>Fungi</taxon>
        <taxon>Dikarya</taxon>
        <taxon>Ascomycota</taxon>
        <taxon>Pezizomycotina</taxon>
        <taxon>Lecanoromycetes</taxon>
        <taxon>OSLEUM clade</taxon>
        <taxon>Lecanoromycetidae</taxon>
        <taxon>Lecanorales</taxon>
        <taxon>Lecanorineae</taxon>
        <taxon>Parmeliaceae</taxon>
        <taxon>Alectoria</taxon>
    </lineage>
</organism>
<accession>A0A8H3ICF7</accession>